<dbReference type="HOGENOM" id="CLU_049186_1_1_1"/>
<keyword evidence="3" id="KW-1185">Reference proteome</keyword>
<gene>
    <name evidence="2" type="ORF">M413DRAFT_32599</name>
</gene>
<evidence type="ECO:0000259" key="1">
    <source>
        <dbReference type="Pfam" id="PF13391"/>
    </source>
</evidence>
<dbReference type="AlphaFoldDB" id="A0A0C3BT89"/>
<dbReference type="OrthoDB" id="2104739at2759"/>
<dbReference type="Pfam" id="PF13391">
    <property type="entry name" value="HNH_2"/>
    <property type="match status" value="1"/>
</dbReference>
<dbReference type="InterPro" id="IPR003615">
    <property type="entry name" value="HNH_nuc"/>
</dbReference>
<dbReference type="STRING" id="686832.A0A0C3BT89"/>
<sequence>MTSLPPEAPKRLHDIADIVSTYNICLSLEKSLQLAVDKGEDVGNNLIYIRILGYLMHYMPTDRGLRKLIEEINSCVDDSALLGVGNVYYDQFIRAFRANRNPNQTYFASPAVFDTSDSDIADGSLDEAQQSHASATQKALLRDGYRCVVTQIHDSNSIIRHKIPQAIQSFDADPDQKLVFTYGTHIIAKSSNGNIGNDEDKRNYEGTMWAVMERFGYDTLPEELNGSKIHRLENVMTLSSDVHQYFDQLSIWFTAIPGIPNKYKLESSYPQLLRMYPKLQLG</sequence>
<accession>A0A0C3BT89</accession>
<organism evidence="2 3">
    <name type="scientific">Hebeloma cylindrosporum</name>
    <dbReference type="NCBI Taxonomy" id="76867"/>
    <lineage>
        <taxon>Eukaryota</taxon>
        <taxon>Fungi</taxon>
        <taxon>Dikarya</taxon>
        <taxon>Basidiomycota</taxon>
        <taxon>Agaricomycotina</taxon>
        <taxon>Agaricomycetes</taxon>
        <taxon>Agaricomycetidae</taxon>
        <taxon>Agaricales</taxon>
        <taxon>Agaricineae</taxon>
        <taxon>Hymenogastraceae</taxon>
        <taxon>Hebeloma</taxon>
    </lineage>
</organism>
<protein>
    <recommendedName>
        <fullName evidence="1">HNH nuclease domain-containing protein</fullName>
    </recommendedName>
</protein>
<reference evidence="3" key="2">
    <citation type="submission" date="2015-01" db="EMBL/GenBank/DDBJ databases">
        <title>Evolutionary Origins and Diversification of the Mycorrhizal Mutualists.</title>
        <authorList>
            <consortium name="DOE Joint Genome Institute"/>
            <consortium name="Mycorrhizal Genomics Consortium"/>
            <person name="Kohler A."/>
            <person name="Kuo A."/>
            <person name="Nagy L.G."/>
            <person name="Floudas D."/>
            <person name="Copeland A."/>
            <person name="Barry K.W."/>
            <person name="Cichocki N."/>
            <person name="Veneault-Fourrey C."/>
            <person name="LaButti K."/>
            <person name="Lindquist E.A."/>
            <person name="Lipzen A."/>
            <person name="Lundell T."/>
            <person name="Morin E."/>
            <person name="Murat C."/>
            <person name="Riley R."/>
            <person name="Ohm R."/>
            <person name="Sun H."/>
            <person name="Tunlid A."/>
            <person name="Henrissat B."/>
            <person name="Grigoriev I.V."/>
            <person name="Hibbett D.S."/>
            <person name="Martin F."/>
        </authorList>
    </citation>
    <scope>NUCLEOTIDE SEQUENCE [LARGE SCALE GENOMIC DNA]</scope>
    <source>
        <strain evidence="3">h7</strain>
    </source>
</reference>
<reference evidence="2 3" key="1">
    <citation type="submission" date="2014-04" db="EMBL/GenBank/DDBJ databases">
        <authorList>
            <consortium name="DOE Joint Genome Institute"/>
            <person name="Kuo A."/>
            <person name="Gay G."/>
            <person name="Dore J."/>
            <person name="Kohler A."/>
            <person name="Nagy L.G."/>
            <person name="Floudas D."/>
            <person name="Copeland A."/>
            <person name="Barry K.W."/>
            <person name="Cichocki N."/>
            <person name="Veneault-Fourrey C."/>
            <person name="LaButti K."/>
            <person name="Lindquist E.A."/>
            <person name="Lipzen A."/>
            <person name="Lundell T."/>
            <person name="Morin E."/>
            <person name="Murat C."/>
            <person name="Sun H."/>
            <person name="Tunlid A."/>
            <person name="Henrissat B."/>
            <person name="Grigoriev I.V."/>
            <person name="Hibbett D.S."/>
            <person name="Martin F."/>
            <person name="Nordberg H.P."/>
            <person name="Cantor M.N."/>
            <person name="Hua S.X."/>
        </authorList>
    </citation>
    <scope>NUCLEOTIDE SEQUENCE [LARGE SCALE GENOMIC DNA]</scope>
    <source>
        <strain evidence="3">h7</strain>
    </source>
</reference>
<feature type="domain" description="HNH nuclease" evidence="1">
    <location>
        <begin position="147"/>
        <end position="253"/>
    </location>
</feature>
<proteinExistence type="predicted"/>
<evidence type="ECO:0000313" key="2">
    <source>
        <dbReference type="EMBL" id="KIM35294.1"/>
    </source>
</evidence>
<dbReference type="EMBL" id="KN831824">
    <property type="protein sequence ID" value="KIM35294.1"/>
    <property type="molecule type" value="Genomic_DNA"/>
</dbReference>
<evidence type="ECO:0000313" key="3">
    <source>
        <dbReference type="Proteomes" id="UP000053424"/>
    </source>
</evidence>
<dbReference type="Proteomes" id="UP000053424">
    <property type="component" value="Unassembled WGS sequence"/>
</dbReference>
<name>A0A0C3BT89_HEBCY</name>